<evidence type="ECO:0000256" key="5">
    <source>
        <dbReference type="ARBA" id="ARBA00022741"/>
    </source>
</evidence>
<dbReference type="SUPFAM" id="SSF54919">
    <property type="entry name" value="Nucleoside diphosphate kinase, NDK"/>
    <property type="match status" value="1"/>
</dbReference>
<keyword evidence="11" id="KW-0732">Signal</keyword>
<feature type="transmembrane region" description="Helical" evidence="10">
    <location>
        <begin position="101"/>
        <end position="122"/>
    </location>
</feature>
<sequence length="195" mass="21529">MSNSARSYFPKLLLILICASTLCLPQSVNGDTRNQKTLVMIKPDGVSGGYTSSIKKIIQDHGFRIVEELATELDEDSAKSFYAEHASRSFFSDLVLYMTSYTWISIFLSCIFTSGPVVVMVLEKDNAIADWRALIGPTDAKKAKISHPHSIRAMCGKDGEKNCVHGSDSTQSATREISFFFNNSSSGFVARHDEL</sequence>
<feature type="binding site" evidence="8">
    <location>
        <position position="90"/>
    </location>
    <ligand>
        <name>ATP</name>
        <dbReference type="ChEBI" id="CHEBI:30616"/>
    </ligand>
</feature>
<evidence type="ECO:0000313" key="13">
    <source>
        <dbReference type="EMBL" id="GAA0141099.1"/>
    </source>
</evidence>
<dbReference type="InterPro" id="IPR034907">
    <property type="entry name" value="NDK-like_dom"/>
</dbReference>
<keyword evidence="14" id="KW-1185">Reference proteome</keyword>
<proteinExistence type="inferred from homology"/>
<feature type="binding site" evidence="8">
    <location>
        <position position="152"/>
    </location>
    <ligand>
        <name>ATP</name>
        <dbReference type="ChEBI" id="CHEBI:30616"/>
    </ligand>
</feature>
<feature type="binding site" evidence="8">
    <location>
        <position position="132"/>
    </location>
    <ligand>
        <name>ATP</name>
        <dbReference type="ChEBI" id="CHEBI:30616"/>
    </ligand>
</feature>
<dbReference type="InterPro" id="IPR036850">
    <property type="entry name" value="NDK-like_dom_sf"/>
</dbReference>
<feature type="binding site" evidence="8">
    <location>
        <position position="138"/>
    </location>
    <ligand>
        <name>ATP</name>
        <dbReference type="ChEBI" id="CHEBI:30616"/>
    </ligand>
</feature>
<evidence type="ECO:0000259" key="12">
    <source>
        <dbReference type="SMART" id="SM00562"/>
    </source>
</evidence>
<feature type="binding site" evidence="8">
    <location>
        <position position="162"/>
    </location>
    <ligand>
        <name>ATP</name>
        <dbReference type="ChEBI" id="CHEBI:30616"/>
    </ligand>
</feature>
<dbReference type="Proteomes" id="UP001454036">
    <property type="component" value="Unassembled WGS sequence"/>
</dbReference>
<dbReference type="SMART" id="SM00562">
    <property type="entry name" value="NDK"/>
    <property type="match status" value="1"/>
</dbReference>
<name>A0AAV3NP09_LITER</name>
<dbReference type="PRINTS" id="PR01243">
    <property type="entry name" value="NUCDPKINASE"/>
</dbReference>
<feature type="active site" description="Pros-phosphohistidine intermediate" evidence="8">
    <location>
        <position position="165"/>
    </location>
</feature>
<dbReference type="PANTHER" id="PTHR46161:SF3">
    <property type="entry name" value="NUCLEOSIDE DIPHOSPHATE KINASE DDB_G0292928-RELATED"/>
    <property type="match status" value="1"/>
</dbReference>
<dbReference type="GO" id="GO:0004550">
    <property type="term" value="F:nucleoside diphosphate kinase activity"/>
    <property type="evidence" value="ECO:0007669"/>
    <property type="project" value="UniProtKB-EC"/>
</dbReference>
<dbReference type="AlphaFoldDB" id="A0AAV3NP09"/>
<dbReference type="PANTHER" id="PTHR46161">
    <property type="entry name" value="NUCLEOSIDE DIPHOSPHATE KINASE"/>
    <property type="match status" value="1"/>
</dbReference>
<reference evidence="13 14" key="1">
    <citation type="submission" date="2024-01" db="EMBL/GenBank/DDBJ databases">
        <title>The complete chloroplast genome sequence of Lithospermum erythrorhizon: insights into the phylogenetic relationship among Boraginaceae species and the maternal lineages of purple gromwells.</title>
        <authorList>
            <person name="Okada T."/>
            <person name="Watanabe K."/>
        </authorList>
    </citation>
    <scope>NUCLEOTIDE SEQUENCE [LARGE SCALE GENOMIC DNA]</scope>
</reference>
<dbReference type="PROSITE" id="PS51374">
    <property type="entry name" value="NDPK_LIKE"/>
    <property type="match status" value="1"/>
</dbReference>
<keyword evidence="6 13" id="KW-0418">Kinase</keyword>
<dbReference type="Gene3D" id="3.30.70.141">
    <property type="entry name" value="Nucleoside diphosphate kinase-like domain"/>
    <property type="match status" value="1"/>
</dbReference>
<dbReference type="GO" id="GO:0006228">
    <property type="term" value="P:UTP biosynthetic process"/>
    <property type="evidence" value="ECO:0007669"/>
    <property type="project" value="InterPro"/>
</dbReference>
<evidence type="ECO:0000256" key="10">
    <source>
        <dbReference type="SAM" id="Phobius"/>
    </source>
</evidence>
<organism evidence="13 14">
    <name type="scientific">Lithospermum erythrorhizon</name>
    <name type="common">Purple gromwell</name>
    <name type="synonym">Lithospermum officinale var. erythrorhizon</name>
    <dbReference type="NCBI Taxonomy" id="34254"/>
    <lineage>
        <taxon>Eukaryota</taxon>
        <taxon>Viridiplantae</taxon>
        <taxon>Streptophyta</taxon>
        <taxon>Embryophyta</taxon>
        <taxon>Tracheophyta</taxon>
        <taxon>Spermatophyta</taxon>
        <taxon>Magnoliopsida</taxon>
        <taxon>eudicotyledons</taxon>
        <taxon>Gunneridae</taxon>
        <taxon>Pentapetalae</taxon>
        <taxon>asterids</taxon>
        <taxon>lamiids</taxon>
        <taxon>Boraginales</taxon>
        <taxon>Boraginaceae</taxon>
        <taxon>Boraginoideae</taxon>
        <taxon>Lithospermeae</taxon>
        <taxon>Lithospermum</taxon>
    </lineage>
</organism>
<comment type="caution">
    <text evidence="13">The sequence shown here is derived from an EMBL/GenBank/DDBJ whole genome shotgun (WGS) entry which is preliminary data.</text>
</comment>
<evidence type="ECO:0000256" key="7">
    <source>
        <dbReference type="ARBA" id="ARBA00022840"/>
    </source>
</evidence>
<comment type="similarity">
    <text evidence="3 8 9">Belongs to the NDK family.</text>
</comment>
<feature type="binding site" evidence="8">
    <location>
        <position position="42"/>
    </location>
    <ligand>
        <name>ATP</name>
        <dbReference type="ChEBI" id="CHEBI:30616"/>
    </ligand>
</feature>
<keyword evidence="10" id="KW-1133">Transmembrane helix</keyword>
<gene>
    <name evidence="13" type="ORF">LIER_35333</name>
</gene>
<keyword evidence="7" id="KW-0067">ATP-binding</keyword>
<dbReference type="GO" id="GO:0006241">
    <property type="term" value="P:CTP biosynthetic process"/>
    <property type="evidence" value="ECO:0007669"/>
    <property type="project" value="InterPro"/>
</dbReference>
<evidence type="ECO:0000256" key="1">
    <source>
        <dbReference type="ARBA" id="ARBA00000082"/>
    </source>
</evidence>
<evidence type="ECO:0000256" key="6">
    <source>
        <dbReference type="ARBA" id="ARBA00022777"/>
    </source>
</evidence>
<keyword evidence="4" id="KW-0808">Transferase</keyword>
<dbReference type="InterPro" id="IPR001564">
    <property type="entry name" value="Nucleoside_diP_kinase"/>
</dbReference>
<evidence type="ECO:0000256" key="3">
    <source>
        <dbReference type="ARBA" id="ARBA00008142"/>
    </source>
</evidence>
<evidence type="ECO:0000256" key="11">
    <source>
        <dbReference type="SAM" id="SignalP"/>
    </source>
</evidence>
<feature type="chain" id="PRO_5043506412" evidence="11">
    <location>
        <begin position="31"/>
        <end position="195"/>
    </location>
</feature>
<evidence type="ECO:0000256" key="4">
    <source>
        <dbReference type="ARBA" id="ARBA00022679"/>
    </source>
</evidence>
<keyword evidence="5" id="KW-0547">Nucleotide-binding</keyword>
<dbReference type="EMBL" id="BAABME010015423">
    <property type="protein sequence ID" value="GAA0141099.1"/>
    <property type="molecule type" value="Genomic_DNA"/>
</dbReference>
<accession>A0AAV3NP09</accession>
<dbReference type="GO" id="GO:0006183">
    <property type="term" value="P:GTP biosynthetic process"/>
    <property type="evidence" value="ECO:0007669"/>
    <property type="project" value="InterPro"/>
</dbReference>
<dbReference type="Pfam" id="PF00334">
    <property type="entry name" value="NDK"/>
    <property type="match status" value="1"/>
</dbReference>
<evidence type="ECO:0000256" key="8">
    <source>
        <dbReference type="PROSITE-ProRule" id="PRU00706"/>
    </source>
</evidence>
<evidence type="ECO:0000256" key="2">
    <source>
        <dbReference type="ARBA" id="ARBA00000937"/>
    </source>
</evidence>
<keyword evidence="10" id="KW-0812">Transmembrane</keyword>
<dbReference type="GO" id="GO:0005524">
    <property type="term" value="F:ATP binding"/>
    <property type="evidence" value="ECO:0007669"/>
    <property type="project" value="UniProtKB-KW"/>
</dbReference>
<evidence type="ECO:0000256" key="9">
    <source>
        <dbReference type="RuleBase" id="RU004011"/>
    </source>
</evidence>
<feature type="domain" description="Nucleoside diphosphate kinase-like" evidence="12">
    <location>
        <begin position="34"/>
        <end position="187"/>
    </location>
</feature>
<protein>
    <submittedName>
        <fullName evidence="13">Nucleotide kinase</fullName>
    </submittedName>
</protein>
<feature type="signal peptide" evidence="11">
    <location>
        <begin position="1"/>
        <end position="30"/>
    </location>
</feature>
<keyword evidence="10" id="KW-0472">Membrane</keyword>
<comment type="catalytic activity">
    <reaction evidence="1">
        <text>a 2'-deoxyribonucleoside 5'-diphosphate + ATP = a 2'-deoxyribonucleoside 5'-triphosphate + ADP</text>
        <dbReference type="Rhea" id="RHEA:44640"/>
        <dbReference type="ChEBI" id="CHEBI:30616"/>
        <dbReference type="ChEBI" id="CHEBI:61560"/>
        <dbReference type="ChEBI" id="CHEBI:73316"/>
        <dbReference type="ChEBI" id="CHEBI:456216"/>
        <dbReference type="EC" id="2.7.4.6"/>
    </reaction>
</comment>
<evidence type="ECO:0000313" key="14">
    <source>
        <dbReference type="Proteomes" id="UP001454036"/>
    </source>
</evidence>
<comment type="catalytic activity">
    <reaction evidence="2">
        <text>a ribonucleoside 5'-diphosphate + ATP = a ribonucleoside 5'-triphosphate + ADP</text>
        <dbReference type="Rhea" id="RHEA:18113"/>
        <dbReference type="ChEBI" id="CHEBI:30616"/>
        <dbReference type="ChEBI" id="CHEBI:57930"/>
        <dbReference type="ChEBI" id="CHEBI:61557"/>
        <dbReference type="ChEBI" id="CHEBI:456216"/>
        <dbReference type="EC" id="2.7.4.6"/>
    </reaction>
</comment>